<sequence>MRTKSTTCKYGDYLVRAKENTNCSKFLVCFDSRESVVNMALTDNKDVASYFTTKHSWRGKYKRVFSVGSRGVTTYNPSSMEVTNQWSYSDFFGIAPNAKAPLMNEFVISVRKAGSKKVETMRFSTEFRADVLTRALQYREQFGGGPQKGQSKRFNAFKHTWGETRKQVVLEVTPNGIDQIDAKSNITVCTYCYKDIEGFTEVSGYPGGFAIVHGGFSRLHLFATENRDQLLKAAMDFSGTFIAITLRIRKEAITFEQFVQNRLGKYSSDEHLTSLAEFAVHKYSPRHEDPPRRLLCLTESCIVERDPGSYSVVTVKPLCDIFAIIRIQDSPQMFHLEFVKGDVRKYTSTDRDNLLAGILDGVRASGNRDICVKMEFTRQGLRQAPLFTQVGEEVESHHLRFLAQPPNNNFKEAVQRFNANVSYSGLMHAVTQDSFFAENKEKLINGAMHALLEQDGNTENMPAEDLEGELQALRRLFASKAGFASFTKLPKCRETVGVKVVKCLKRKDDGVTHAAIDMLCALMQPMHDDYDSGKNNSTKARFSRLNHFCKVFWISLELTCFRINACDICEGQKSPGYAYAQGTGALVIVSLLDFLTYALCAPYSETTDGNYFDQLLELVASQGRILYKLFQHPSLTVVKGAGLVMKAIIEEGDEEIAAKMQHLSLAEGALPRHLLSALFTSSTDSRMLTNRQLSRHLVALWVTGNPVAMGLLRRVLPVGLLGYLDSEEKVPDKERDMIHTRDNLKMAQDQSGTQKSLQWHQIENVLVHWRERVGLKKKAPDKPIVLRKRRQRIKSEANWELFYHRFSMDHAKPNLIWNYKTREELRQCLENELRAFLVDRELGASHVIAWNHEEFVVLYECLSEEIKIGDYFLRLLLEADETDEEISSIKRSYEFFNDLYHRFLLTTKTSMKCMCLQAMTIVYGKCFEEIGQFNDTKYIVQLLERSTDKQERDRLVLFLNKLINHKNNVREIINSKGMKVLVDLLTLAHMHTTRASLTTQSNVIEAPPELHISNEKEWYYGNVERERLGPFSFHECRGLKVISFCLFVIRWIHKHGFLRKFCLKPCPRFRSKYCLDARKSYEREMDEGLLNAKTRCWAQGLEGWKPLHAIPQLKWCLLASGQAVMNETDLAIMVLNMLIKMCDGEGAIVRPLPTAKRILTEAQCLPHVVQLLLTFDPILVEKVSAVLQSICQDNPQLPKLYLTGVFFFIMMYTGSNVLPIAWFLKYGHMKQAFKSEETKGSDIIQNSILGNILPEAMVHFLENHSAEKFAETFLGEFDTPEAIWNTEMRRMMIEKLAAHLADFTPRLRSNTRSLYQYCPIPAIGYPQLENELFVNIYYLKHLCDKQKFPDWPIKEPIKFLRDVLEEWKKEVEKKPPNLTLEEAYETLNLQTGAGGHPEAVIRKAYFKMAQKYHPDKNPEGRDIFEAVNKAYEFLCSKSSKSTSGPNPDNIVLILRAQSILFSRFQEVLEPYKYAGYPMLIKTIRMETHDDALFSKSVPLLIAATDLAYHTVKCSALNAEELHREEGIEALQEALVRCGTHIGSMSSPDEMAVMVVENVIRCFAVTAQFESCRDRITEIPSIIKEICRTLSYKNLPRLASASAQCVSAFAVDQYLQNHLQKAGVVWHLLLYLFQYDFTLEESGVETNEETNQQVLKLLNNNTENPYLIWDNSTRAELTEFVSKQQEVSLAEGESDPDITDLFVYAAHSSELIIGEIFVRVYNEQPTFLLEDPTSFIVKLLDFLGSQAQYLHSLKALSSKEINGNAQTTQQAERLQQSEMAMEAVANVIKSCPGTEIKCNGCYKLLFSLLAIPGANRLKVLDLEVIKGVSSNSECVENISNSGVMGYLVMSLHLVPEEAATVLEALFALMSNTKIVKEIVNKGGLIYLLDLFCNSSNPMVRKKSAELFAKMQSDKLLGPRIKIILCKFLPSAFMDAMRDSNEAAVHMFEGVHENPELIWNDDARRRHYNDQKENPDAQWKIPEDFNVVYTNLEGEISVGGVYLRIFVSQPSWVLRKPREFMVSLLEKFTELLQAKAPNGEELELVTTACVSFFNSQPLMADQLPNMGHLPEVMKGLISTNDAKPKSCLLLLHSVADSNVCVRSLSQLECMEPILKGMKSRTDMTNIGCEMLHKMFQKDNPDLVKQALACNMVAYLLSLLEDGLNQLSSPAATKAQIVKSLKAMSTCLEHGERVSELLNNSTIWASFKDQKHDLFLSDSQISGYLQGPAVAGYLTQGNITSLPTAPPPMDTANHGPAPIE</sequence>
<dbReference type="PROSITE" id="PS50076">
    <property type="entry name" value="DNAJ_2"/>
    <property type="match status" value="1"/>
</dbReference>
<dbReference type="STRING" id="307972.A0A2G8K3W8"/>
<dbReference type="InterPro" id="IPR016024">
    <property type="entry name" value="ARM-type_fold"/>
</dbReference>
<organism evidence="2 3">
    <name type="scientific">Stichopus japonicus</name>
    <name type="common">Sea cucumber</name>
    <dbReference type="NCBI Taxonomy" id="307972"/>
    <lineage>
        <taxon>Eukaryota</taxon>
        <taxon>Metazoa</taxon>
        <taxon>Echinodermata</taxon>
        <taxon>Eleutherozoa</taxon>
        <taxon>Echinozoa</taxon>
        <taxon>Holothuroidea</taxon>
        <taxon>Aspidochirotacea</taxon>
        <taxon>Aspidochirotida</taxon>
        <taxon>Stichopodidae</taxon>
        <taxon>Apostichopus</taxon>
    </lineage>
</organism>
<evidence type="ECO:0000313" key="2">
    <source>
        <dbReference type="EMBL" id="PIK42698.1"/>
    </source>
</evidence>
<protein>
    <submittedName>
        <fullName evidence="2">Putative dnaJ-like subfamily C member 13</fullName>
    </submittedName>
</protein>
<evidence type="ECO:0000259" key="1">
    <source>
        <dbReference type="PROSITE" id="PS50076"/>
    </source>
</evidence>
<dbReference type="InterPro" id="IPR001623">
    <property type="entry name" value="DnaJ_domain"/>
</dbReference>
<dbReference type="CDD" id="cd06257">
    <property type="entry name" value="DnaJ"/>
    <property type="match status" value="1"/>
</dbReference>
<dbReference type="InterPro" id="IPR000225">
    <property type="entry name" value="Armadillo"/>
</dbReference>
<comment type="caution">
    <text evidence="2">The sequence shown here is derived from an EMBL/GenBank/DDBJ whole genome shotgun (WGS) entry which is preliminary data.</text>
</comment>
<dbReference type="Pfam" id="PF19432">
    <property type="entry name" value="RME-8_N"/>
    <property type="match status" value="1"/>
</dbReference>
<evidence type="ECO:0000313" key="3">
    <source>
        <dbReference type="Proteomes" id="UP000230750"/>
    </source>
</evidence>
<dbReference type="InterPro" id="IPR011989">
    <property type="entry name" value="ARM-like"/>
</dbReference>
<dbReference type="Gene3D" id="1.25.10.10">
    <property type="entry name" value="Leucine-rich Repeat Variant"/>
    <property type="match status" value="1"/>
</dbReference>
<dbReference type="GO" id="GO:0007032">
    <property type="term" value="P:endosome organization"/>
    <property type="evidence" value="ECO:0007669"/>
    <property type="project" value="InterPro"/>
</dbReference>
<dbReference type="OrthoDB" id="69656at2759"/>
<feature type="domain" description="J" evidence="1">
    <location>
        <begin position="1382"/>
        <end position="1439"/>
    </location>
</feature>
<dbReference type="Gene3D" id="1.10.287.110">
    <property type="entry name" value="DnaJ domain"/>
    <property type="match status" value="1"/>
</dbReference>
<dbReference type="EMBL" id="MRZV01000911">
    <property type="protein sequence ID" value="PIK42698.1"/>
    <property type="molecule type" value="Genomic_DNA"/>
</dbReference>
<dbReference type="GO" id="GO:2000641">
    <property type="term" value="P:regulation of early endosome to late endosome transport"/>
    <property type="evidence" value="ECO:0007669"/>
    <property type="project" value="InterPro"/>
</dbReference>
<reference evidence="2 3" key="1">
    <citation type="journal article" date="2017" name="PLoS Biol.">
        <title>The sea cucumber genome provides insights into morphological evolution and visceral regeneration.</title>
        <authorList>
            <person name="Zhang X."/>
            <person name="Sun L."/>
            <person name="Yuan J."/>
            <person name="Sun Y."/>
            <person name="Gao Y."/>
            <person name="Zhang L."/>
            <person name="Li S."/>
            <person name="Dai H."/>
            <person name="Hamel J.F."/>
            <person name="Liu C."/>
            <person name="Yu Y."/>
            <person name="Liu S."/>
            <person name="Lin W."/>
            <person name="Guo K."/>
            <person name="Jin S."/>
            <person name="Xu P."/>
            <person name="Storey K.B."/>
            <person name="Huan P."/>
            <person name="Zhang T."/>
            <person name="Zhou Y."/>
            <person name="Zhang J."/>
            <person name="Lin C."/>
            <person name="Li X."/>
            <person name="Xing L."/>
            <person name="Huo D."/>
            <person name="Sun M."/>
            <person name="Wang L."/>
            <person name="Mercier A."/>
            <person name="Li F."/>
            <person name="Yang H."/>
            <person name="Xiang J."/>
        </authorList>
    </citation>
    <scope>NUCLEOTIDE SEQUENCE [LARGE SCALE GENOMIC DNA]</scope>
    <source>
        <strain evidence="2">Shaxun</strain>
        <tissue evidence="2">Muscle</tissue>
    </source>
</reference>
<accession>A0A2G8K3W8</accession>
<dbReference type="InterPro" id="IPR044978">
    <property type="entry name" value="GRV2/DNAJC13"/>
</dbReference>
<dbReference type="SMART" id="SM00271">
    <property type="entry name" value="DnaJ"/>
    <property type="match status" value="1"/>
</dbReference>
<dbReference type="SMART" id="SM00185">
    <property type="entry name" value="ARM"/>
    <property type="match status" value="3"/>
</dbReference>
<gene>
    <name evidence="2" type="ORF">BSL78_20450</name>
</gene>
<dbReference type="SUPFAM" id="SSF48371">
    <property type="entry name" value="ARM repeat"/>
    <property type="match status" value="2"/>
</dbReference>
<dbReference type="FunFam" id="1.10.287.110:FF:000007">
    <property type="entry name" value="DnaJ (Hsp40) homolog, subfamily C, member 13"/>
    <property type="match status" value="1"/>
</dbReference>
<dbReference type="PANTHER" id="PTHR36983:SF2">
    <property type="entry name" value="DNAJ HOMOLOG SUBFAMILY C MEMBER 13"/>
    <property type="match status" value="1"/>
</dbReference>
<dbReference type="GO" id="GO:0010008">
    <property type="term" value="C:endosome membrane"/>
    <property type="evidence" value="ECO:0007669"/>
    <property type="project" value="TreeGrafter"/>
</dbReference>
<dbReference type="InterPro" id="IPR036869">
    <property type="entry name" value="J_dom_sf"/>
</dbReference>
<proteinExistence type="predicted"/>
<name>A0A2G8K3W8_STIJA</name>
<dbReference type="PANTHER" id="PTHR36983">
    <property type="entry name" value="DNAJ HOMOLOG SUBFAMILY C MEMBER 13"/>
    <property type="match status" value="1"/>
</dbReference>
<dbReference type="Proteomes" id="UP000230750">
    <property type="component" value="Unassembled WGS sequence"/>
</dbReference>
<dbReference type="Pfam" id="PF00226">
    <property type="entry name" value="DnaJ"/>
    <property type="match status" value="1"/>
</dbReference>
<dbReference type="InterPro" id="IPR045802">
    <property type="entry name" value="GRV2/DNAJC13_N"/>
</dbReference>
<keyword evidence="3" id="KW-1185">Reference proteome</keyword>
<dbReference type="GO" id="GO:0006898">
    <property type="term" value="P:receptor-mediated endocytosis"/>
    <property type="evidence" value="ECO:0007669"/>
    <property type="project" value="TreeGrafter"/>
</dbReference>